<evidence type="ECO:0000313" key="3">
    <source>
        <dbReference type="Proteomes" id="UP000271374"/>
    </source>
</evidence>
<feature type="domain" description="Phosphoribulokinase/uridine kinase" evidence="1">
    <location>
        <begin position="93"/>
        <end position="161"/>
    </location>
</feature>
<dbReference type="EMBL" id="RXNT01000011">
    <property type="protein sequence ID" value="RTR29965.1"/>
    <property type="molecule type" value="Genomic_DNA"/>
</dbReference>
<sequence length="185" mass="20866">MINGKSPLVIAIAAISGGGKTTITKQLAQSLDNSRTLFFDDYDFKGPDDIVDWIENGGNPNEWNLAPLLKDLNLLLAEPLDFIMLDFPFSYEHSLVTEFIDFSVFVDTPLDIAMARRILRDFREGSTEDILVDMEIYISRGRQAYLHMLQTIKPTADIVIDGTLPARDIIHVIMNHLELKKGLDN</sequence>
<protein>
    <recommendedName>
        <fullName evidence="1">Phosphoribulokinase/uridine kinase domain-containing protein</fullName>
    </recommendedName>
</protein>
<comment type="caution">
    <text evidence="2">The sequence shown here is derived from an EMBL/GenBank/DDBJ whole genome shotgun (WGS) entry which is preliminary data.</text>
</comment>
<organism evidence="2 3">
    <name type="scientific">Bacillus yapensis</name>
    <dbReference type="NCBI Taxonomy" id="2492960"/>
    <lineage>
        <taxon>Bacteria</taxon>
        <taxon>Bacillati</taxon>
        <taxon>Bacillota</taxon>
        <taxon>Bacilli</taxon>
        <taxon>Bacillales</taxon>
        <taxon>Bacillaceae</taxon>
        <taxon>Bacillus</taxon>
    </lineage>
</organism>
<dbReference type="InterPro" id="IPR006083">
    <property type="entry name" value="PRK/URK"/>
</dbReference>
<evidence type="ECO:0000259" key="1">
    <source>
        <dbReference type="Pfam" id="PF00485"/>
    </source>
</evidence>
<proteinExistence type="predicted"/>
<name>A0A431W3E9_9BACI</name>
<accession>A0A431W3E9</accession>
<gene>
    <name evidence="2" type="ORF">EKG37_13765</name>
</gene>
<reference evidence="2 3" key="1">
    <citation type="submission" date="2018-12" db="EMBL/GenBank/DDBJ databases">
        <title>Bacillus yapensis draft genome sequence.</title>
        <authorList>
            <person name="Yu L."/>
            <person name="Xu X."/>
            <person name="Tang X."/>
        </authorList>
    </citation>
    <scope>NUCLEOTIDE SEQUENCE [LARGE SCALE GENOMIC DNA]</scope>
    <source>
        <strain evidence="2 3">XXST-01</strain>
    </source>
</reference>
<dbReference type="Pfam" id="PF00485">
    <property type="entry name" value="PRK"/>
    <property type="match status" value="1"/>
</dbReference>
<dbReference type="NCBIfam" id="NF006085">
    <property type="entry name" value="PRK08233.1"/>
    <property type="match status" value="1"/>
</dbReference>
<dbReference type="OrthoDB" id="6291705at2"/>
<dbReference type="AlphaFoldDB" id="A0A431W3E9"/>
<dbReference type="RefSeq" id="WP_126409241.1">
    <property type="nucleotide sequence ID" value="NZ_RXNT01000011.1"/>
</dbReference>
<dbReference type="Gene3D" id="3.40.50.300">
    <property type="entry name" value="P-loop containing nucleotide triphosphate hydrolases"/>
    <property type="match status" value="1"/>
</dbReference>
<dbReference type="GO" id="GO:0005524">
    <property type="term" value="F:ATP binding"/>
    <property type="evidence" value="ECO:0007669"/>
    <property type="project" value="InterPro"/>
</dbReference>
<dbReference type="Proteomes" id="UP000271374">
    <property type="component" value="Unassembled WGS sequence"/>
</dbReference>
<keyword evidence="3" id="KW-1185">Reference proteome</keyword>
<evidence type="ECO:0000313" key="2">
    <source>
        <dbReference type="EMBL" id="RTR29965.1"/>
    </source>
</evidence>
<dbReference type="GO" id="GO:0016301">
    <property type="term" value="F:kinase activity"/>
    <property type="evidence" value="ECO:0007669"/>
    <property type="project" value="InterPro"/>
</dbReference>
<dbReference type="SUPFAM" id="SSF52540">
    <property type="entry name" value="P-loop containing nucleoside triphosphate hydrolases"/>
    <property type="match status" value="1"/>
</dbReference>
<dbReference type="InterPro" id="IPR027417">
    <property type="entry name" value="P-loop_NTPase"/>
</dbReference>